<gene>
    <name evidence="1" type="ORF">EDD80_1255</name>
</gene>
<evidence type="ECO:0000313" key="1">
    <source>
        <dbReference type="EMBL" id="TCS83914.1"/>
    </source>
</evidence>
<dbReference type="EMBL" id="SMAD01000025">
    <property type="protein sequence ID" value="TCS83914.1"/>
    <property type="molecule type" value="Genomic_DNA"/>
</dbReference>
<dbReference type="InterPro" id="IPR029058">
    <property type="entry name" value="AB_hydrolase_fold"/>
</dbReference>
<sequence>MLLLANLTMFACGNAKEKASAMVTTDFEFTSGNKKLSGIIDQPAKGDARALILFVHGSGLTDIRRENRYIDLRSRFTELGIALRGVGQAW</sequence>
<reference evidence="1 2" key="1">
    <citation type="submission" date="2019-03" db="EMBL/GenBank/DDBJ databases">
        <title>Genomic Encyclopedia of Type Strains, Phase IV (KMG-IV): sequencing the most valuable type-strain genomes for metagenomic binning, comparative biology and taxonomic classification.</title>
        <authorList>
            <person name="Goeker M."/>
        </authorList>
    </citation>
    <scope>NUCLEOTIDE SEQUENCE [LARGE SCALE GENOMIC DNA]</scope>
    <source>
        <strain evidence="1 2">DSM 21100</strain>
    </source>
</reference>
<proteinExistence type="predicted"/>
<evidence type="ECO:0008006" key="3">
    <source>
        <dbReference type="Google" id="ProtNLM"/>
    </source>
</evidence>
<organism evidence="1 2">
    <name type="scientific">Anseongella ginsenosidimutans</name>
    <dbReference type="NCBI Taxonomy" id="496056"/>
    <lineage>
        <taxon>Bacteria</taxon>
        <taxon>Pseudomonadati</taxon>
        <taxon>Bacteroidota</taxon>
        <taxon>Sphingobacteriia</taxon>
        <taxon>Sphingobacteriales</taxon>
        <taxon>Sphingobacteriaceae</taxon>
        <taxon>Anseongella</taxon>
    </lineage>
</organism>
<comment type="caution">
    <text evidence="1">The sequence shown here is derived from an EMBL/GenBank/DDBJ whole genome shotgun (WGS) entry which is preliminary data.</text>
</comment>
<dbReference type="Proteomes" id="UP000295807">
    <property type="component" value="Unassembled WGS sequence"/>
</dbReference>
<keyword evidence="2" id="KW-1185">Reference proteome</keyword>
<accession>A0A4R3KJS3</accession>
<protein>
    <recommendedName>
        <fullName evidence="3">Alpha/beta hydrolase</fullName>
    </recommendedName>
</protein>
<evidence type="ECO:0000313" key="2">
    <source>
        <dbReference type="Proteomes" id="UP000295807"/>
    </source>
</evidence>
<dbReference type="AlphaFoldDB" id="A0A4R3KJS3"/>
<dbReference type="SUPFAM" id="SSF53474">
    <property type="entry name" value="alpha/beta-Hydrolases"/>
    <property type="match status" value="1"/>
</dbReference>
<name>A0A4R3KJS3_9SPHI</name>
<dbReference type="Gene3D" id="3.40.50.1820">
    <property type="entry name" value="alpha/beta hydrolase"/>
    <property type="match status" value="1"/>
</dbReference>